<dbReference type="KEGG" id="abm:ABSDF3332"/>
<protein>
    <recommendedName>
        <fullName evidence="5">Heteromeric transposase endonuclease subunit TnsA</fullName>
    </recommendedName>
</protein>
<dbReference type="HOGENOM" id="CLU_100949_1_0_6"/>
<evidence type="ECO:0000313" key="3">
    <source>
        <dbReference type="EMBL" id="CAP02601.1"/>
    </source>
</evidence>
<reference evidence="3 4" key="1">
    <citation type="journal article" date="2008" name="PLoS ONE">
        <title>Comparative analysis of Acinetobacters: three genomes for three lifestyles.</title>
        <authorList>
            <person name="Vallenet D."/>
            <person name="Nordmann P."/>
            <person name="Barbe V."/>
            <person name="Poirel L."/>
            <person name="Mangenot S."/>
            <person name="Bataille E."/>
            <person name="Dossat C."/>
            <person name="Gas S."/>
            <person name="Kreimeyer A."/>
            <person name="Lenoble P."/>
            <person name="Oztas S."/>
            <person name="Poulain J."/>
            <person name="Segurens B."/>
            <person name="Robert C."/>
            <person name="Abergel C."/>
            <person name="Claverie J.M."/>
            <person name="Raoult D."/>
            <person name="Medigue C."/>
            <person name="Weissenbach J."/>
            <person name="Cruveiller S."/>
        </authorList>
    </citation>
    <scope>NUCLEOTIDE SEQUENCE [LARGE SCALE GENOMIC DNA]</scope>
    <source>
        <strain evidence="3 4">SDF</strain>
    </source>
</reference>
<dbReference type="Pfam" id="PF08722">
    <property type="entry name" value="Tn7_TnsA-like_N"/>
    <property type="match status" value="1"/>
</dbReference>
<organism evidence="3 4">
    <name type="scientific">Acinetobacter baumannii (strain SDF)</name>
    <dbReference type="NCBI Taxonomy" id="509170"/>
    <lineage>
        <taxon>Bacteria</taxon>
        <taxon>Pseudomonadati</taxon>
        <taxon>Pseudomonadota</taxon>
        <taxon>Gammaproteobacteria</taxon>
        <taxon>Moraxellales</taxon>
        <taxon>Moraxellaceae</taxon>
        <taxon>Acinetobacter</taxon>
        <taxon>Acinetobacter calcoaceticus/baumannii complex</taxon>
    </lineage>
</organism>
<gene>
    <name evidence="3" type="ordered locus">ABSDF3332</name>
</gene>
<dbReference type="BioCyc" id="ABAU509170:GCL9-2761-MONOMER"/>
<proteinExistence type="predicted"/>
<evidence type="ECO:0000259" key="1">
    <source>
        <dbReference type="Pfam" id="PF08721"/>
    </source>
</evidence>
<name>B0VMI7_ACIBS</name>
<dbReference type="AlphaFoldDB" id="B0VMI7"/>
<accession>B0VMI7</accession>
<dbReference type="Pfam" id="PF08721">
    <property type="entry name" value="Tn7_Tnp_TnsA_C"/>
    <property type="match status" value="1"/>
</dbReference>
<evidence type="ECO:0008006" key="5">
    <source>
        <dbReference type="Google" id="ProtNLM"/>
    </source>
</evidence>
<dbReference type="EMBL" id="CU468230">
    <property type="protein sequence ID" value="CAP02601.1"/>
    <property type="molecule type" value="Genomic_DNA"/>
</dbReference>
<feature type="domain" description="TnsA endonuclease N-terminal" evidence="2">
    <location>
        <begin position="47"/>
        <end position="131"/>
    </location>
</feature>
<dbReference type="Proteomes" id="UP000001741">
    <property type="component" value="Chromosome"/>
</dbReference>
<evidence type="ECO:0000313" key="4">
    <source>
        <dbReference type="Proteomes" id="UP000001741"/>
    </source>
</evidence>
<dbReference type="InterPro" id="IPR014833">
    <property type="entry name" value="TnsA_N"/>
</dbReference>
<dbReference type="InterPro" id="IPR014832">
    <property type="entry name" value="TnsA_C"/>
</dbReference>
<evidence type="ECO:0000259" key="2">
    <source>
        <dbReference type="Pfam" id="PF08722"/>
    </source>
</evidence>
<feature type="domain" description="TnsA endonuclease C-terminal" evidence="1">
    <location>
        <begin position="133"/>
        <end position="206"/>
    </location>
</feature>
<sequence>MKLSEFKMLKPIRKIGINCRSITGTMPNGNRYESSLERDLMILMEFDPTVHLYTPQPIVIQYKSSDGKTHRYIPDGLIEYHSEPEKLPKMILVEVKYRIDFLNRFNEILPKFRAANLYAKNQGWEFKIYTEDQIRGPFLENIKFLNSYKDLMDVSLDFMISEKLDKLKFSTPNELIRTIFQDKWNQARIIPILWGMIARREIGCDLTKPITMTTQIWSL</sequence>